<evidence type="ECO:0000313" key="2">
    <source>
        <dbReference type="Proteomes" id="UP001160148"/>
    </source>
</evidence>
<dbReference type="EMBL" id="CARXXK010000002">
    <property type="protein sequence ID" value="CAI6354378.1"/>
    <property type="molecule type" value="Genomic_DNA"/>
</dbReference>
<dbReference type="Proteomes" id="UP001160148">
    <property type="component" value="Unassembled WGS sequence"/>
</dbReference>
<proteinExistence type="predicted"/>
<protein>
    <submittedName>
        <fullName evidence="1">Uncharacterized protein</fullName>
    </submittedName>
</protein>
<keyword evidence="2" id="KW-1185">Reference proteome</keyword>
<sequence>MNNNDSDLDDILCLNSDDEDEHINVDLNGSNIIEDSNDEMNNINEPSTSTGIKRKKRNRSLWNRNVEKKKRSEGIEFIGNYKNKVLKKRQIGMDCKCPLNYFSKFNEEEKNKTIDILNSMGSKEKQDTYVCALITVNKIVRRRSKTGDGPTRSCSCKFKIRINIRD</sequence>
<gene>
    <name evidence="1" type="ORF">MEUPH1_LOCUS10390</name>
</gene>
<organism evidence="1 2">
    <name type="scientific">Macrosiphum euphorbiae</name>
    <name type="common">potato aphid</name>
    <dbReference type="NCBI Taxonomy" id="13131"/>
    <lineage>
        <taxon>Eukaryota</taxon>
        <taxon>Metazoa</taxon>
        <taxon>Ecdysozoa</taxon>
        <taxon>Arthropoda</taxon>
        <taxon>Hexapoda</taxon>
        <taxon>Insecta</taxon>
        <taxon>Pterygota</taxon>
        <taxon>Neoptera</taxon>
        <taxon>Paraneoptera</taxon>
        <taxon>Hemiptera</taxon>
        <taxon>Sternorrhyncha</taxon>
        <taxon>Aphidomorpha</taxon>
        <taxon>Aphidoidea</taxon>
        <taxon>Aphididae</taxon>
        <taxon>Macrosiphini</taxon>
        <taxon>Macrosiphum</taxon>
    </lineage>
</organism>
<accession>A0AAV0WF00</accession>
<reference evidence="1 2" key="1">
    <citation type="submission" date="2023-01" db="EMBL/GenBank/DDBJ databases">
        <authorList>
            <person name="Whitehead M."/>
        </authorList>
    </citation>
    <scope>NUCLEOTIDE SEQUENCE [LARGE SCALE GENOMIC DNA]</scope>
</reference>
<comment type="caution">
    <text evidence="1">The sequence shown here is derived from an EMBL/GenBank/DDBJ whole genome shotgun (WGS) entry which is preliminary data.</text>
</comment>
<evidence type="ECO:0000313" key="1">
    <source>
        <dbReference type="EMBL" id="CAI6354378.1"/>
    </source>
</evidence>
<name>A0AAV0WF00_9HEMI</name>
<dbReference type="AlphaFoldDB" id="A0AAV0WF00"/>